<proteinExistence type="predicted"/>
<evidence type="ECO:0000313" key="2">
    <source>
        <dbReference type="Proteomes" id="UP001355207"/>
    </source>
</evidence>
<organism evidence="1 2">
    <name type="scientific">Kwoniella dendrophila CBS 6074</name>
    <dbReference type="NCBI Taxonomy" id="1295534"/>
    <lineage>
        <taxon>Eukaryota</taxon>
        <taxon>Fungi</taxon>
        <taxon>Dikarya</taxon>
        <taxon>Basidiomycota</taxon>
        <taxon>Agaricomycotina</taxon>
        <taxon>Tremellomycetes</taxon>
        <taxon>Tremellales</taxon>
        <taxon>Cryptococcaceae</taxon>
        <taxon>Kwoniella</taxon>
    </lineage>
</organism>
<evidence type="ECO:0000313" key="1">
    <source>
        <dbReference type="EMBL" id="WWC89968.1"/>
    </source>
</evidence>
<gene>
    <name evidence="1" type="ORF">L201_004897</name>
</gene>
<sequence length="378" mass="42446">MLSDLPCAQHPVDIQQRQNHNADEKYMYSFLPNEFDQFSTPSIVRWKRSLHSSQIEIQCGISSLPIPTYPSSNITDNTQRTDLYPPSLLGLSNLPSPVTFPISTIITNNAEEEEEAEDLFEHSSFLSSFPSTRRPSITEYPVSPQLRPITLLDEHVDPYHLEHYVETDVDFIMDIEIDDESEASFGTDTVEIGSEEFSFAQYEHAGSISTHSGREEDVSQWYGSRRSLSLDSSFSSPDLDELIITPFSDISILPRNQIDMIDWEDGYASDLDHQLYSTSTSCSSSQSSSFDSTAYPIQDDCIGLGINFGTNDSPYTQLSRPTTDVSPLIDRGKSTNWSLFTINSLTSEETRIEDPVVIDSTPQLAPSPISYSGSLRRW</sequence>
<dbReference type="EMBL" id="CP144103">
    <property type="protein sequence ID" value="WWC89968.1"/>
    <property type="molecule type" value="Genomic_DNA"/>
</dbReference>
<dbReference type="GeneID" id="91095567"/>
<protein>
    <submittedName>
        <fullName evidence="1">Uncharacterized protein</fullName>
    </submittedName>
</protein>
<accession>A0AAX4JZL9</accession>
<keyword evidence="2" id="KW-1185">Reference proteome</keyword>
<dbReference type="RefSeq" id="XP_066076731.1">
    <property type="nucleotide sequence ID" value="XM_066220634.1"/>
</dbReference>
<dbReference type="Proteomes" id="UP001355207">
    <property type="component" value="Chromosome 6"/>
</dbReference>
<name>A0AAX4JZL9_9TREE</name>
<dbReference type="AlphaFoldDB" id="A0AAX4JZL9"/>
<reference evidence="1 2" key="1">
    <citation type="submission" date="2024-01" db="EMBL/GenBank/DDBJ databases">
        <title>Comparative genomics of Cryptococcus and Kwoniella reveals pathogenesis evolution and contrasting modes of karyotype evolution via chromosome fusion or intercentromeric recombination.</title>
        <authorList>
            <person name="Coelho M.A."/>
            <person name="David-Palma M."/>
            <person name="Shea T."/>
            <person name="Bowers K."/>
            <person name="McGinley-Smith S."/>
            <person name="Mohammad A.W."/>
            <person name="Gnirke A."/>
            <person name="Yurkov A.M."/>
            <person name="Nowrousian M."/>
            <person name="Sun S."/>
            <person name="Cuomo C.A."/>
            <person name="Heitman J."/>
        </authorList>
    </citation>
    <scope>NUCLEOTIDE SEQUENCE [LARGE SCALE GENOMIC DNA]</scope>
    <source>
        <strain evidence="1 2">CBS 6074</strain>
    </source>
</reference>